<dbReference type="OrthoDB" id="6612291at2759"/>
<feature type="transmembrane region" description="Helical" evidence="6">
    <location>
        <begin position="358"/>
        <end position="382"/>
    </location>
</feature>
<dbReference type="InterPro" id="IPR036259">
    <property type="entry name" value="MFS_trans_sf"/>
</dbReference>
<dbReference type="VEuPathDB" id="VectorBase:MDOA009981"/>
<feature type="transmembrane region" description="Helical" evidence="6">
    <location>
        <begin position="31"/>
        <end position="54"/>
    </location>
</feature>
<dbReference type="EnsemblMetazoa" id="MDOA009981-RA">
    <property type="protein sequence ID" value="MDOA009981-PA"/>
    <property type="gene ID" value="MDOA009981"/>
</dbReference>
<reference evidence="10" key="2">
    <citation type="submission" date="2025-04" db="UniProtKB">
        <authorList>
            <consortium name="RefSeq"/>
        </authorList>
    </citation>
    <scope>IDENTIFICATION</scope>
    <source>
        <strain evidence="10">Aabys</strain>
    </source>
</reference>
<gene>
    <name evidence="8" type="primary">101890101</name>
    <name evidence="10" type="synonym">LOC101890101</name>
</gene>
<keyword evidence="9" id="KW-1185">Reference proteome</keyword>
<feature type="transmembrane region" description="Helical" evidence="6">
    <location>
        <begin position="326"/>
        <end position="346"/>
    </location>
</feature>
<reference evidence="8" key="1">
    <citation type="submission" date="2020-05" db="UniProtKB">
        <authorList>
            <consortium name="EnsemblMetazoa"/>
        </authorList>
    </citation>
    <scope>IDENTIFICATION</scope>
    <source>
        <strain evidence="8">Aabys</strain>
    </source>
</reference>
<evidence type="ECO:0000259" key="7">
    <source>
        <dbReference type="PROSITE" id="PS50850"/>
    </source>
</evidence>
<dbReference type="PANTHER" id="PTHR23529">
    <property type="entry name" value="GH19118P-RELATED"/>
    <property type="match status" value="1"/>
</dbReference>
<dbReference type="Pfam" id="PF00083">
    <property type="entry name" value="Sugar_tr"/>
    <property type="match status" value="1"/>
</dbReference>
<evidence type="ECO:0000313" key="8">
    <source>
        <dbReference type="EnsemblMetazoa" id="MDOA009981-PA"/>
    </source>
</evidence>
<dbReference type="InterPro" id="IPR020846">
    <property type="entry name" value="MFS_dom"/>
</dbReference>
<feature type="transmembrane region" description="Helical" evidence="6">
    <location>
        <begin position="120"/>
        <end position="142"/>
    </location>
</feature>
<dbReference type="PROSITE" id="PS50850">
    <property type="entry name" value="MFS"/>
    <property type="match status" value="1"/>
</dbReference>
<evidence type="ECO:0000313" key="9">
    <source>
        <dbReference type="Proteomes" id="UP001652621"/>
    </source>
</evidence>
<dbReference type="GeneID" id="101890101"/>
<evidence type="ECO:0000256" key="1">
    <source>
        <dbReference type="ARBA" id="ARBA00004141"/>
    </source>
</evidence>
<feature type="transmembrane region" description="Helical" evidence="6">
    <location>
        <begin position="60"/>
        <end position="82"/>
    </location>
</feature>
<evidence type="ECO:0000256" key="6">
    <source>
        <dbReference type="SAM" id="Phobius"/>
    </source>
</evidence>
<protein>
    <submittedName>
        <fullName evidence="10">Uncharacterized protein LOC101890101</fullName>
    </submittedName>
</protein>
<organism evidence="8">
    <name type="scientific">Musca domestica</name>
    <name type="common">House fly</name>
    <dbReference type="NCBI Taxonomy" id="7370"/>
    <lineage>
        <taxon>Eukaryota</taxon>
        <taxon>Metazoa</taxon>
        <taxon>Ecdysozoa</taxon>
        <taxon>Arthropoda</taxon>
        <taxon>Hexapoda</taxon>
        <taxon>Insecta</taxon>
        <taxon>Pterygota</taxon>
        <taxon>Neoptera</taxon>
        <taxon>Endopterygota</taxon>
        <taxon>Diptera</taxon>
        <taxon>Brachycera</taxon>
        <taxon>Muscomorpha</taxon>
        <taxon>Muscoidea</taxon>
        <taxon>Muscidae</taxon>
        <taxon>Musca</taxon>
    </lineage>
</organism>
<feature type="transmembrane region" description="Helical" evidence="6">
    <location>
        <begin position="89"/>
        <end position="108"/>
    </location>
</feature>
<keyword evidence="2 6" id="KW-0812">Transmembrane</keyword>
<dbReference type="KEGG" id="mde:101890101"/>
<proteinExistence type="predicted"/>
<dbReference type="SUPFAM" id="SSF103473">
    <property type="entry name" value="MFS general substrate transporter"/>
    <property type="match status" value="1"/>
</dbReference>
<dbReference type="Gene3D" id="1.20.1250.20">
    <property type="entry name" value="MFS general substrate transporter like domains"/>
    <property type="match status" value="1"/>
</dbReference>
<dbReference type="GO" id="GO:0022857">
    <property type="term" value="F:transmembrane transporter activity"/>
    <property type="evidence" value="ECO:0007669"/>
    <property type="project" value="InterPro"/>
</dbReference>
<dbReference type="RefSeq" id="XP_005186692.1">
    <property type="nucleotide sequence ID" value="XM_005186635.3"/>
</dbReference>
<evidence type="ECO:0000256" key="4">
    <source>
        <dbReference type="ARBA" id="ARBA00023136"/>
    </source>
</evidence>
<evidence type="ECO:0000256" key="3">
    <source>
        <dbReference type="ARBA" id="ARBA00022989"/>
    </source>
</evidence>
<evidence type="ECO:0000313" key="10">
    <source>
        <dbReference type="RefSeq" id="XP_005186692.1"/>
    </source>
</evidence>
<keyword evidence="3 6" id="KW-1133">Transmembrane helix</keyword>
<feature type="transmembrane region" description="Helical" evidence="6">
    <location>
        <begin position="394"/>
        <end position="411"/>
    </location>
</feature>
<comment type="subcellular location">
    <subcellularLocation>
        <location evidence="1">Membrane</location>
        <topology evidence="1">Multi-pass membrane protein</topology>
    </subcellularLocation>
</comment>
<dbReference type="VEuPathDB" id="VectorBase:MDOMA2_004042"/>
<dbReference type="PANTHER" id="PTHR23529:SF2">
    <property type="entry name" value="GH19118P-RELATED"/>
    <property type="match status" value="1"/>
</dbReference>
<feature type="compositionally biased region" description="Polar residues" evidence="5">
    <location>
        <begin position="15"/>
        <end position="29"/>
    </location>
</feature>
<feature type="domain" description="Major facilitator superfamily (MFS) profile" evidence="7">
    <location>
        <begin position="1"/>
        <end position="444"/>
    </location>
</feature>
<accession>A0A1I8MZG8</accession>
<feature type="transmembrane region" description="Helical" evidence="6">
    <location>
        <begin position="185"/>
        <end position="203"/>
    </location>
</feature>
<dbReference type="eggNOG" id="KOG0254">
    <property type="taxonomic scope" value="Eukaryota"/>
</dbReference>
<keyword evidence="4 6" id="KW-0472">Membrane</keyword>
<dbReference type="InterPro" id="IPR005828">
    <property type="entry name" value="MFS_sugar_transport-like"/>
</dbReference>
<dbReference type="AlphaFoldDB" id="A0A1I8MZG8"/>
<dbReference type="Proteomes" id="UP001652621">
    <property type="component" value="Unplaced"/>
</dbReference>
<evidence type="ECO:0000256" key="5">
    <source>
        <dbReference type="SAM" id="MobiDB-lite"/>
    </source>
</evidence>
<dbReference type="GO" id="GO:0016020">
    <property type="term" value="C:membrane"/>
    <property type="evidence" value="ECO:0007669"/>
    <property type="project" value="UniProtKB-SubCell"/>
</dbReference>
<feature type="transmembrane region" description="Helical" evidence="6">
    <location>
        <begin position="298"/>
        <end position="319"/>
    </location>
</feature>
<feature type="transmembrane region" description="Helical" evidence="6">
    <location>
        <begin position="417"/>
        <end position="438"/>
    </location>
</feature>
<evidence type="ECO:0000256" key="2">
    <source>
        <dbReference type="ARBA" id="ARBA00022692"/>
    </source>
</evidence>
<feature type="region of interest" description="Disordered" evidence="5">
    <location>
        <begin position="1"/>
        <end position="29"/>
    </location>
</feature>
<sequence>MSSPTTTVPPPGFYVTSSEPTTKSKPQSTSLTAGSMIFLSAGMNMALGLGWFQYSIYGSAKHFCFSWFIGVIIGTILTAPLVNFMPKRYILSLSTFLILIEGILFTSAPYNYDSLLAGRYFNGIAIGLTISPFLISASEIAANSNRGGCLALEQYSISLGMAVQMFYASLWSYSIDFSINRVHGIIDIVFALLAGIFLYCFFVESPVSYIRKGEDGLALETLAQLWQPKGVTTPVRSLFEQHKAYVRDQDNLSMAESLRQGLLPLVKMLFYRSLMLAFSYSLPLNLAMQFSLVLSGYTWIPIVAGGVRVLGSIVALCMVDNVDRKIPSILSAIIFGGIMIGIGLIFRDLENLLIASEMTAAMILCIVMQLFAGFFTPYTSVYVGEAFPLRVKPYLIDICVIVEQIIHIVLIETVSLYLGTNLLVQGVIIMVVFILLGLTMPETKKTSLAEAQRRFRKWIYIKLDIEV</sequence>
<feature type="transmembrane region" description="Helical" evidence="6">
    <location>
        <begin position="269"/>
        <end position="292"/>
    </location>
</feature>
<name>A0A1I8MZG8_MUSDO</name>
<feature type="transmembrane region" description="Helical" evidence="6">
    <location>
        <begin position="154"/>
        <end position="173"/>
    </location>
</feature>